<sequence>MNANDILQAMCFFKGILEMREPEVPQHDAPPAPHKPSALQRLGQRLFRNRTASEPQPTLRKKQG</sequence>
<evidence type="ECO:0000313" key="2">
    <source>
        <dbReference type="Proteomes" id="UP000632222"/>
    </source>
</evidence>
<accession>A0ABQ2DDW8</accession>
<evidence type="ECO:0000313" key="1">
    <source>
        <dbReference type="EMBL" id="GGJ53206.1"/>
    </source>
</evidence>
<dbReference type="EMBL" id="BMOD01000026">
    <property type="protein sequence ID" value="GGJ53206.1"/>
    <property type="molecule type" value="Genomic_DNA"/>
</dbReference>
<proteinExistence type="predicted"/>
<name>A0ABQ2DDW8_9DEIO</name>
<gene>
    <name evidence="1" type="ORF">GCM10008938_43980</name>
</gene>
<dbReference type="RefSeq" id="WP_189007080.1">
    <property type="nucleotide sequence ID" value="NZ_BMOD01000026.1"/>
</dbReference>
<protein>
    <recommendedName>
        <fullName evidence="3">Transposase</fullName>
    </recommendedName>
</protein>
<organism evidence="1 2">
    <name type="scientific">Deinococcus roseus</name>
    <dbReference type="NCBI Taxonomy" id="392414"/>
    <lineage>
        <taxon>Bacteria</taxon>
        <taxon>Thermotogati</taxon>
        <taxon>Deinococcota</taxon>
        <taxon>Deinococci</taxon>
        <taxon>Deinococcales</taxon>
        <taxon>Deinococcaceae</taxon>
        <taxon>Deinococcus</taxon>
    </lineage>
</organism>
<keyword evidence="2" id="KW-1185">Reference proteome</keyword>
<evidence type="ECO:0008006" key="3">
    <source>
        <dbReference type="Google" id="ProtNLM"/>
    </source>
</evidence>
<dbReference type="Proteomes" id="UP000632222">
    <property type="component" value="Unassembled WGS sequence"/>
</dbReference>
<reference evidence="2" key="1">
    <citation type="journal article" date="2019" name="Int. J. Syst. Evol. Microbiol.">
        <title>The Global Catalogue of Microorganisms (GCM) 10K type strain sequencing project: providing services to taxonomists for standard genome sequencing and annotation.</title>
        <authorList>
            <consortium name="The Broad Institute Genomics Platform"/>
            <consortium name="The Broad Institute Genome Sequencing Center for Infectious Disease"/>
            <person name="Wu L."/>
            <person name="Ma J."/>
        </authorList>
    </citation>
    <scope>NUCLEOTIDE SEQUENCE [LARGE SCALE GENOMIC DNA]</scope>
    <source>
        <strain evidence="2">JCM 14370</strain>
    </source>
</reference>
<comment type="caution">
    <text evidence="1">The sequence shown here is derived from an EMBL/GenBank/DDBJ whole genome shotgun (WGS) entry which is preliminary data.</text>
</comment>